<reference evidence="7" key="1">
    <citation type="submission" date="2020-05" db="EMBL/GenBank/DDBJ databases">
        <title>Mycena genomes resolve the evolution of fungal bioluminescence.</title>
        <authorList>
            <person name="Tsai I.J."/>
        </authorList>
    </citation>
    <scope>NUCLEOTIDE SEQUENCE</scope>
    <source>
        <strain evidence="7">110903Hualien_Pintung</strain>
    </source>
</reference>
<dbReference type="EMBL" id="JACAZE010000002">
    <property type="protein sequence ID" value="KAF7320990.1"/>
    <property type="molecule type" value="Genomic_DNA"/>
</dbReference>
<keyword evidence="4" id="KW-0539">Nucleus</keyword>
<dbReference type="SMART" id="SM00576">
    <property type="entry name" value="BTP"/>
    <property type="match status" value="1"/>
</dbReference>
<comment type="caution">
    <text evidence="7">The sequence shown here is derived from an EMBL/GenBank/DDBJ whole genome shotgun (WGS) entry which is preliminary data.</text>
</comment>
<dbReference type="SUPFAM" id="SSF47113">
    <property type="entry name" value="Histone-fold"/>
    <property type="match status" value="1"/>
</dbReference>
<dbReference type="InterPro" id="IPR037818">
    <property type="entry name" value="TAF8"/>
</dbReference>
<evidence type="ECO:0000256" key="4">
    <source>
        <dbReference type="ARBA" id="ARBA00023242"/>
    </source>
</evidence>
<evidence type="ECO:0000256" key="5">
    <source>
        <dbReference type="SAM" id="MobiDB-lite"/>
    </source>
</evidence>
<evidence type="ECO:0000259" key="6">
    <source>
        <dbReference type="SMART" id="SM00576"/>
    </source>
</evidence>
<feature type="compositionally biased region" description="Basic and acidic residues" evidence="5">
    <location>
        <begin position="391"/>
        <end position="408"/>
    </location>
</feature>
<evidence type="ECO:0000313" key="7">
    <source>
        <dbReference type="EMBL" id="KAF7320990.1"/>
    </source>
</evidence>
<feature type="compositionally biased region" description="Low complexity" evidence="5">
    <location>
        <begin position="434"/>
        <end position="449"/>
    </location>
</feature>
<evidence type="ECO:0000256" key="1">
    <source>
        <dbReference type="ARBA" id="ARBA00004123"/>
    </source>
</evidence>
<keyword evidence="8" id="KW-1185">Reference proteome</keyword>
<dbReference type="OrthoDB" id="436852at2759"/>
<dbReference type="Gene3D" id="1.10.20.10">
    <property type="entry name" value="Histone, subunit A"/>
    <property type="match status" value="1"/>
</dbReference>
<evidence type="ECO:0000313" key="8">
    <source>
        <dbReference type="Proteomes" id="UP000613580"/>
    </source>
</evidence>
<dbReference type="PANTHER" id="PTHR46338">
    <property type="entry name" value="TRANSCRIPTION INITIATION FACTOR TFIID SUBUNIT 8"/>
    <property type="match status" value="1"/>
</dbReference>
<proteinExistence type="predicted"/>
<dbReference type="Proteomes" id="UP000613580">
    <property type="component" value="Unassembled WGS sequence"/>
</dbReference>
<feature type="compositionally biased region" description="Pro residues" evidence="5">
    <location>
        <begin position="160"/>
        <end position="170"/>
    </location>
</feature>
<keyword evidence="2" id="KW-0805">Transcription regulation</keyword>
<name>A0A8H6TL44_MYCCL</name>
<dbReference type="AlphaFoldDB" id="A0A8H6TL44"/>
<feature type="domain" description="Bromodomain associated" evidence="6">
    <location>
        <begin position="2"/>
        <end position="78"/>
    </location>
</feature>
<dbReference type="GO" id="GO:0046982">
    <property type="term" value="F:protein heterodimerization activity"/>
    <property type="evidence" value="ECO:0007669"/>
    <property type="project" value="InterPro"/>
</dbReference>
<accession>A0A8H6TL44</accession>
<evidence type="ECO:0000256" key="2">
    <source>
        <dbReference type="ARBA" id="ARBA00023015"/>
    </source>
</evidence>
<dbReference type="InterPro" id="IPR006565">
    <property type="entry name" value="BTP"/>
</dbReference>
<dbReference type="Pfam" id="PF07524">
    <property type="entry name" value="Bromo_TP"/>
    <property type="match status" value="1"/>
</dbReference>
<dbReference type="InterPro" id="IPR009072">
    <property type="entry name" value="Histone-fold"/>
</dbReference>
<gene>
    <name evidence="7" type="ORF">HMN09_00185900</name>
</gene>
<comment type="subcellular location">
    <subcellularLocation>
        <location evidence="1">Nucleus</location>
    </subcellularLocation>
</comment>
<dbReference type="GO" id="GO:0005669">
    <property type="term" value="C:transcription factor TFIID complex"/>
    <property type="evidence" value="ECO:0007669"/>
    <property type="project" value="InterPro"/>
</dbReference>
<evidence type="ECO:0000256" key="3">
    <source>
        <dbReference type="ARBA" id="ARBA00023163"/>
    </source>
</evidence>
<feature type="region of interest" description="Disordered" evidence="5">
    <location>
        <begin position="155"/>
        <end position="185"/>
    </location>
</feature>
<keyword evidence="3" id="KW-0804">Transcription</keyword>
<dbReference type="PANTHER" id="PTHR46338:SF1">
    <property type="entry name" value="TRANSCRIPTION INITIATION FACTOR TFIID SUBUNIT 8"/>
    <property type="match status" value="1"/>
</dbReference>
<sequence>MEHAAFKMLESATHRTVHATGFSRTSSHASAVLTDLLARYISLASSTSAKFAQHSGRTTVTFNDALEALDEMGFSLDDLIVYMREGKELARYALYSGRRVEELHEFRAHVGRRIREDSFPLKYAEYDGDKEEQEAVEDDEDEPPLKRQRVMDWEGHIPDHLPPLPTPDVPDSPRAESPEPMPAMGAAGALGLQLTATATTAADYLEQVPYDESTLADVPAWHLPGAAPHVPSRPPAAPTQTTEFALYKAFHHILKNPQRTPGQPTPMRHRVVVALLTYTQLVPRWDLPDSMYAASGHAPPRAWPIVPTHATPIDDSLGPRRFPPTARTVAVPERIVPMVGAQGSRLAELARRVLPPQIYGRVTRLVHPPVLSRGPRLITYGTGVPAPWNSSEDKNRDAAKDGKPRLPDAKMFQTWESETKDFAAPIKRPRGHLTSSSSSTTVIPPQASRRSSRAS</sequence>
<feature type="region of interest" description="Disordered" evidence="5">
    <location>
        <begin position="383"/>
        <end position="455"/>
    </location>
</feature>
<protein>
    <submittedName>
        <fullName evidence="7">BTP domain-containing protein</fullName>
    </submittedName>
</protein>
<organism evidence="7 8">
    <name type="scientific">Mycena chlorophos</name>
    <name type="common">Agaric fungus</name>
    <name type="synonym">Agaricus chlorophos</name>
    <dbReference type="NCBI Taxonomy" id="658473"/>
    <lineage>
        <taxon>Eukaryota</taxon>
        <taxon>Fungi</taxon>
        <taxon>Dikarya</taxon>
        <taxon>Basidiomycota</taxon>
        <taxon>Agaricomycotina</taxon>
        <taxon>Agaricomycetes</taxon>
        <taxon>Agaricomycetidae</taxon>
        <taxon>Agaricales</taxon>
        <taxon>Marasmiineae</taxon>
        <taxon>Mycenaceae</taxon>
        <taxon>Mycena</taxon>
    </lineage>
</organism>